<protein>
    <submittedName>
        <fullName evidence="1">Uncharacterized protein</fullName>
    </submittedName>
</protein>
<sequence length="99" mass="10456">MFFFAPFSLVCSSSFISSDLCGGARIHPTLFLLALSLLVLSLGGRFCACGEFPSRSHSKPSLFPLVPLSSPDSHTSLLLSLLPPSSPSPRNSHPKAIGV</sequence>
<dbReference type="EMBL" id="AP024430">
    <property type="protein sequence ID" value="BCS01774.1"/>
    <property type="molecule type" value="Genomic_DNA"/>
</dbReference>
<keyword evidence="2" id="KW-1185">Reference proteome</keyword>
<evidence type="ECO:0000313" key="2">
    <source>
        <dbReference type="Proteomes" id="UP000661280"/>
    </source>
</evidence>
<proteinExistence type="predicted"/>
<gene>
    <name evidence="1" type="ORF">AKAW2_60038A</name>
</gene>
<dbReference type="AlphaFoldDB" id="A0A7R7WF17"/>
<accession>A0A7R7WF17</accession>
<name>A0A7R7WF17_ASPKA</name>
<dbReference type="RefSeq" id="XP_041545536.1">
    <property type="nucleotide sequence ID" value="XM_041692119.1"/>
</dbReference>
<organism evidence="1 2">
    <name type="scientific">Aspergillus kawachii</name>
    <name type="common">White koji mold</name>
    <name type="synonym">Aspergillus awamori var. kawachi</name>
    <dbReference type="NCBI Taxonomy" id="1069201"/>
    <lineage>
        <taxon>Eukaryota</taxon>
        <taxon>Fungi</taxon>
        <taxon>Dikarya</taxon>
        <taxon>Ascomycota</taxon>
        <taxon>Pezizomycotina</taxon>
        <taxon>Eurotiomycetes</taxon>
        <taxon>Eurotiomycetidae</taxon>
        <taxon>Eurotiales</taxon>
        <taxon>Aspergillaceae</taxon>
        <taxon>Aspergillus</taxon>
        <taxon>Aspergillus subgen. Circumdati</taxon>
    </lineage>
</organism>
<evidence type="ECO:0000313" key="1">
    <source>
        <dbReference type="EMBL" id="BCS01774.1"/>
    </source>
</evidence>
<dbReference type="KEGG" id="aluc:AKAW2_60038A"/>
<dbReference type="GeneID" id="64963095"/>
<dbReference type="Proteomes" id="UP000661280">
    <property type="component" value="Chromosome 6"/>
</dbReference>
<reference evidence="1" key="1">
    <citation type="submission" date="2021-01" db="EMBL/GenBank/DDBJ databases">
        <authorList>
            <consortium name="Aspergillus luchuensis mut. kawachii IFO 4304 genome sequencing consortium"/>
            <person name="Kazuki M."/>
            <person name="Futagami T."/>
        </authorList>
    </citation>
    <scope>NUCLEOTIDE SEQUENCE</scope>
    <source>
        <strain evidence="1">IFO 4308</strain>
    </source>
</reference>
<reference evidence="1" key="2">
    <citation type="submission" date="2021-02" db="EMBL/GenBank/DDBJ databases">
        <title>Aspergillus luchuensis mut. kawachii IFO 4304 genome sequence.</title>
        <authorList>
            <person name="Mori K."/>
            <person name="Kadooka C."/>
            <person name="Goto M."/>
            <person name="Futagami T."/>
        </authorList>
    </citation>
    <scope>NUCLEOTIDE SEQUENCE</scope>
    <source>
        <strain evidence="1">IFO 4308</strain>
    </source>
</reference>